<dbReference type="EMBL" id="JQGA01000468">
    <property type="protein sequence ID" value="KGO75524.1"/>
    <property type="molecule type" value="Genomic_DNA"/>
</dbReference>
<sequence>MSIELLTGNRRHLTWLKALVVIEHLCELISVKRFVELMPELRVQEAEIALEIIHGEAD</sequence>
<accession>A0A0A2L697</accession>
<proteinExistence type="predicted"/>
<dbReference type="OrthoDB" id="10253869at2759"/>
<evidence type="ECO:0000313" key="2">
    <source>
        <dbReference type="Proteomes" id="UP000030104"/>
    </source>
</evidence>
<keyword evidence="2" id="KW-1185">Reference proteome</keyword>
<dbReference type="AlphaFoldDB" id="A0A0A2L697"/>
<gene>
    <name evidence="1" type="ORF">PITC_082310</name>
</gene>
<dbReference type="Proteomes" id="UP000030104">
    <property type="component" value="Unassembled WGS sequence"/>
</dbReference>
<name>A0A0A2L697_PENIT</name>
<protein>
    <submittedName>
        <fullName evidence="1">Uncharacterized protein</fullName>
    </submittedName>
</protein>
<organism evidence="1 2">
    <name type="scientific">Penicillium italicum</name>
    <name type="common">Blue mold</name>
    <dbReference type="NCBI Taxonomy" id="40296"/>
    <lineage>
        <taxon>Eukaryota</taxon>
        <taxon>Fungi</taxon>
        <taxon>Dikarya</taxon>
        <taxon>Ascomycota</taxon>
        <taxon>Pezizomycotina</taxon>
        <taxon>Eurotiomycetes</taxon>
        <taxon>Eurotiomycetidae</taxon>
        <taxon>Eurotiales</taxon>
        <taxon>Aspergillaceae</taxon>
        <taxon>Penicillium</taxon>
    </lineage>
</organism>
<comment type="caution">
    <text evidence="1">The sequence shown here is derived from an EMBL/GenBank/DDBJ whole genome shotgun (WGS) entry which is preliminary data.</text>
</comment>
<reference evidence="1 2" key="1">
    <citation type="journal article" date="2015" name="Mol. Plant Microbe Interact.">
        <title>Genome, transcriptome, and functional analyses of Penicillium expansum provide new insights into secondary metabolism and pathogenicity.</title>
        <authorList>
            <person name="Ballester A.R."/>
            <person name="Marcet-Houben M."/>
            <person name="Levin E."/>
            <person name="Sela N."/>
            <person name="Selma-Lazaro C."/>
            <person name="Carmona L."/>
            <person name="Wisniewski M."/>
            <person name="Droby S."/>
            <person name="Gonzalez-Candelas L."/>
            <person name="Gabaldon T."/>
        </authorList>
    </citation>
    <scope>NUCLEOTIDE SEQUENCE [LARGE SCALE GENOMIC DNA]</scope>
    <source>
        <strain evidence="1 2">PHI-1</strain>
    </source>
</reference>
<evidence type="ECO:0000313" key="1">
    <source>
        <dbReference type="EMBL" id="KGO75524.1"/>
    </source>
</evidence>
<dbReference type="HOGENOM" id="CLU_2979821_0_0_1"/>